<evidence type="ECO:0000313" key="5">
    <source>
        <dbReference type="Proteomes" id="UP000321558"/>
    </source>
</evidence>
<dbReference type="SUPFAM" id="SSF53613">
    <property type="entry name" value="Ribokinase-like"/>
    <property type="match status" value="1"/>
</dbReference>
<dbReference type="InterPro" id="IPR002173">
    <property type="entry name" value="Carboh/pur_kinase_PfkB_CS"/>
</dbReference>
<dbReference type="AlphaFoldDB" id="A0A511ZLW5"/>
<proteinExistence type="predicted"/>
<comment type="caution">
    <text evidence="4">The sequence shown here is derived from an EMBL/GenBank/DDBJ whole genome shotgun (WGS) entry which is preliminary data.</text>
</comment>
<organism evidence="4 5">
    <name type="scientific">Oceanobacillus sojae</name>
    <dbReference type="NCBI Taxonomy" id="582851"/>
    <lineage>
        <taxon>Bacteria</taxon>
        <taxon>Bacillati</taxon>
        <taxon>Bacillota</taxon>
        <taxon>Bacilli</taxon>
        <taxon>Bacillales</taxon>
        <taxon>Bacillaceae</taxon>
        <taxon>Oceanobacillus</taxon>
    </lineage>
</organism>
<gene>
    <name evidence="4" type="primary">yihV</name>
    <name evidence="4" type="ORF">OSO01_31390</name>
</gene>
<dbReference type="PANTHER" id="PTHR10584">
    <property type="entry name" value="SUGAR KINASE"/>
    <property type="match status" value="1"/>
</dbReference>
<evidence type="ECO:0000313" key="4">
    <source>
        <dbReference type="EMBL" id="GEN88400.1"/>
    </source>
</evidence>
<dbReference type="GO" id="GO:0005829">
    <property type="term" value="C:cytosol"/>
    <property type="evidence" value="ECO:0007669"/>
    <property type="project" value="TreeGrafter"/>
</dbReference>
<evidence type="ECO:0000256" key="1">
    <source>
        <dbReference type="ARBA" id="ARBA00022679"/>
    </source>
</evidence>
<dbReference type="OrthoDB" id="9775849at2"/>
<sequence length="304" mass="33676">MSILSIGQAVYDITFPADTPIVENQKYRIPQRIECMGGPAANAAYLCALWGSRTSLIARIGEDLFGQKIMGQLRTAGVDTGSLKMDNQLATSISCIIVNQQNGHRTILNNPLPQENFEIKWPDHSPDVILIDGHEKESILKAVERYPQAITLMDAGTFKPELLDIIKAVDYLVCSKDFAYQYSGVTIDMNDDQTWKDTFSRLEEINANTIVITLGSYGSIYKKGENIYHIPPFTTEAVDTTGAGDIFHGAFAYCLDNNYSLEDTILISSLTSSISVESLGGQLSIPTLENVRNRKRERGIEINI</sequence>
<dbReference type="PROSITE" id="PS00584">
    <property type="entry name" value="PFKB_KINASES_2"/>
    <property type="match status" value="1"/>
</dbReference>
<dbReference type="RefSeq" id="WP_147211357.1">
    <property type="nucleotide sequence ID" value="NZ_BJYM01000013.1"/>
</dbReference>
<feature type="domain" description="Carbohydrate kinase PfkB" evidence="3">
    <location>
        <begin position="3"/>
        <end position="287"/>
    </location>
</feature>
<keyword evidence="1" id="KW-0808">Transferase</keyword>
<dbReference type="InterPro" id="IPR011611">
    <property type="entry name" value="PfkB_dom"/>
</dbReference>
<dbReference type="Pfam" id="PF00294">
    <property type="entry name" value="PfkB"/>
    <property type="match status" value="1"/>
</dbReference>
<evidence type="ECO:0000256" key="2">
    <source>
        <dbReference type="ARBA" id="ARBA00022777"/>
    </source>
</evidence>
<dbReference type="PANTHER" id="PTHR10584:SF166">
    <property type="entry name" value="RIBOKINASE"/>
    <property type="match status" value="1"/>
</dbReference>
<protein>
    <submittedName>
        <fullName evidence="4">Sulfofructose kinase</fullName>
    </submittedName>
</protein>
<dbReference type="GO" id="GO:0016301">
    <property type="term" value="F:kinase activity"/>
    <property type="evidence" value="ECO:0007669"/>
    <property type="project" value="UniProtKB-KW"/>
</dbReference>
<keyword evidence="5" id="KW-1185">Reference proteome</keyword>
<dbReference type="EMBL" id="BJYM01000013">
    <property type="protein sequence ID" value="GEN88400.1"/>
    <property type="molecule type" value="Genomic_DNA"/>
</dbReference>
<dbReference type="InterPro" id="IPR029056">
    <property type="entry name" value="Ribokinase-like"/>
</dbReference>
<dbReference type="Proteomes" id="UP000321558">
    <property type="component" value="Unassembled WGS sequence"/>
</dbReference>
<reference evidence="4 5" key="1">
    <citation type="submission" date="2019-07" db="EMBL/GenBank/DDBJ databases">
        <title>Whole genome shotgun sequence of Oceanobacillus sojae NBRC 105379.</title>
        <authorList>
            <person name="Hosoyama A."/>
            <person name="Uohara A."/>
            <person name="Ohji S."/>
            <person name="Ichikawa N."/>
        </authorList>
    </citation>
    <scope>NUCLEOTIDE SEQUENCE [LARGE SCALE GENOMIC DNA]</scope>
    <source>
        <strain evidence="4 5">NBRC 105379</strain>
    </source>
</reference>
<name>A0A511ZLW5_9BACI</name>
<dbReference type="STRING" id="582851.GCA_900162665_01928"/>
<evidence type="ECO:0000259" key="3">
    <source>
        <dbReference type="Pfam" id="PF00294"/>
    </source>
</evidence>
<keyword evidence="2 4" id="KW-0418">Kinase</keyword>
<dbReference type="Gene3D" id="3.40.1190.20">
    <property type="match status" value="1"/>
</dbReference>
<accession>A0A511ZLW5</accession>